<name>A0ABS2RD67_9BACI</name>
<comment type="caution">
    <text evidence="1">The sequence shown here is derived from an EMBL/GenBank/DDBJ whole genome shotgun (WGS) entry which is preliminary data.</text>
</comment>
<protein>
    <submittedName>
        <fullName evidence="1">Phosphodiesterase</fullName>
    </submittedName>
</protein>
<dbReference type="Gene3D" id="3.60.21.10">
    <property type="match status" value="1"/>
</dbReference>
<evidence type="ECO:0000313" key="2">
    <source>
        <dbReference type="Proteomes" id="UP000823485"/>
    </source>
</evidence>
<organism evidence="1 2">
    <name type="scientific">Siminovitchia thermophila</name>
    <dbReference type="NCBI Taxonomy" id="1245522"/>
    <lineage>
        <taxon>Bacteria</taxon>
        <taxon>Bacillati</taxon>
        <taxon>Bacillota</taxon>
        <taxon>Bacilli</taxon>
        <taxon>Bacillales</taxon>
        <taxon>Bacillaceae</taxon>
        <taxon>Siminovitchia</taxon>
    </lineage>
</organism>
<gene>
    <name evidence="1" type="ORF">JOC94_004639</name>
</gene>
<sequence>MIQDTKENIIVYGHTHIQFDRIIGDKRIINAGSVGLQSRANGACWLLIDNEFFHFKITEYNVEEAAERFLQGQCPYKKDFAEHIRNPPYAGP</sequence>
<dbReference type="Proteomes" id="UP000823485">
    <property type="component" value="Unassembled WGS sequence"/>
</dbReference>
<dbReference type="RefSeq" id="WP_268921021.1">
    <property type="nucleotide sequence ID" value="NZ_JAFBFH010000058.1"/>
</dbReference>
<dbReference type="InterPro" id="IPR029052">
    <property type="entry name" value="Metallo-depent_PP-like"/>
</dbReference>
<proteinExistence type="predicted"/>
<dbReference type="EMBL" id="JAFBFH010000058">
    <property type="protein sequence ID" value="MBM7717608.1"/>
    <property type="molecule type" value="Genomic_DNA"/>
</dbReference>
<evidence type="ECO:0000313" key="1">
    <source>
        <dbReference type="EMBL" id="MBM7717608.1"/>
    </source>
</evidence>
<reference evidence="1 2" key="1">
    <citation type="submission" date="2021-01" db="EMBL/GenBank/DDBJ databases">
        <title>Genomic Encyclopedia of Type Strains, Phase IV (KMG-IV): sequencing the most valuable type-strain genomes for metagenomic binning, comparative biology and taxonomic classification.</title>
        <authorList>
            <person name="Goeker M."/>
        </authorList>
    </citation>
    <scope>NUCLEOTIDE SEQUENCE [LARGE SCALE GENOMIC DNA]</scope>
    <source>
        <strain evidence="1 2">DSM 105453</strain>
    </source>
</reference>
<dbReference type="SUPFAM" id="SSF56300">
    <property type="entry name" value="Metallo-dependent phosphatases"/>
    <property type="match status" value="1"/>
</dbReference>
<accession>A0ABS2RD67</accession>
<keyword evidence="2" id="KW-1185">Reference proteome</keyword>